<protein>
    <submittedName>
        <fullName evidence="1">Uncharacterized protein</fullName>
    </submittedName>
</protein>
<organism evidence="1">
    <name type="scientific">marine sediment metagenome</name>
    <dbReference type="NCBI Taxonomy" id="412755"/>
    <lineage>
        <taxon>unclassified sequences</taxon>
        <taxon>metagenomes</taxon>
        <taxon>ecological metagenomes</taxon>
    </lineage>
</organism>
<comment type="caution">
    <text evidence="1">The sequence shown here is derived from an EMBL/GenBank/DDBJ whole genome shotgun (WGS) entry which is preliminary data.</text>
</comment>
<dbReference type="AlphaFoldDB" id="A0A0F9IP61"/>
<reference evidence="1" key="1">
    <citation type="journal article" date="2015" name="Nature">
        <title>Complex archaea that bridge the gap between prokaryotes and eukaryotes.</title>
        <authorList>
            <person name="Spang A."/>
            <person name="Saw J.H."/>
            <person name="Jorgensen S.L."/>
            <person name="Zaremba-Niedzwiedzka K."/>
            <person name="Martijn J."/>
            <person name="Lind A.E."/>
            <person name="van Eijk R."/>
            <person name="Schleper C."/>
            <person name="Guy L."/>
            <person name="Ettema T.J."/>
        </authorList>
    </citation>
    <scope>NUCLEOTIDE SEQUENCE</scope>
</reference>
<proteinExistence type="predicted"/>
<name>A0A0F9IP61_9ZZZZ</name>
<dbReference type="EMBL" id="LAZR01020399">
    <property type="protein sequence ID" value="KKL89027.1"/>
    <property type="molecule type" value="Genomic_DNA"/>
</dbReference>
<gene>
    <name evidence="1" type="ORF">LCGC14_1918860</name>
</gene>
<sequence length="80" mass="8857">MLIATKKYIISTNTITHIERFTKYQGIPCYHSGDELEDGEQGTVFWFGVTEITGDTGDSTQASLIIADRNGGKDLWDDIG</sequence>
<evidence type="ECO:0000313" key="1">
    <source>
        <dbReference type="EMBL" id="KKL89027.1"/>
    </source>
</evidence>
<feature type="non-terminal residue" evidence="1">
    <location>
        <position position="80"/>
    </location>
</feature>
<accession>A0A0F9IP61</accession>